<evidence type="ECO:0000313" key="1">
    <source>
        <dbReference type="EMBL" id="APH69943.1"/>
    </source>
</evidence>
<dbReference type="EMBL" id="CP018171">
    <property type="protein sequence ID" value="APH69943.1"/>
    <property type="molecule type" value="Genomic_DNA"/>
</dbReference>
<keyword evidence="2" id="KW-1185">Reference proteome</keyword>
<organism evidence="1 2">
    <name type="scientific">Aquibium oceanicum</name>
    <dbReference type="NCBI Taxonomy" id="1670800"/>
    <lineage>
        <taxon>Bacteria</taxon>
        <taxon>Pseudomonadati</taxon>
        <taxon>Pseudomonadota</taxon>
        <taxon>Alphaproteobacteria</taxon>
        <taxon>Hyphomicrobiales</taxon>
        <taxon>Phyllobacteriaceae</taxon>
        <taxon>Aquibium</taxon>
    </lineage>
</organism>
<accession>A0A1L3SKN9</accession>
<name>A0A1L3SKN9_9HYPH</name>
<gene>
    <name evidence="1" type="ORF">BSQ44_00050</name>
</gene>
<sequence>MFLAGLAVSAASPAVAEADWSTSFVDTFQSACVPERTSYERTLSHARGVGWSAFDITEHAEFSAMMEIVEEAVEADGEDMDMTFESETLARHVEGRPLHLVVSLVESEYLDTVGCYLYDFDADAPIQTSVVSNLLGVKPAQMHRDETIESAVWGPPPSMPGTLDTYLTYIPPGSAVANLTGFDGVVLKFTTSVGEEN</sequence>
<dbReference type="Proteomes" id="UP000182840">
    <property type="component" value="Chromosome"/>
</dbReference>
<protein>
    <submittedName>
        <fullName evidence="1">Uncharacterized protein</fullName>
    </submittedName>
</protein>
<proteinExistence type="predicted"/>
<dbReference type="STRING" id="1670800.BSQ44_00050"/>
<dbReference type="AlphaFoldDB" id="A0A1L3SKN9"/>
<evidence type="ECO:0000313" key="2">
    <source>
        <dbReference type="Proteomes" id="UP000182840"/>
    </source>
</evidence>
<reference evidence="2" key="1">
    <citation type="submission" date="2016-11" db="EMBL/GenBank/DDBJ databases">
        <title>Mesorhizobium oceanicum sp. nov., isolated from deep seawater in South China Sea.</title>
        <authorList>
            <person name="Fu G.-Y."/>
        </authorList>
    </citation>
    <scope>NUCLEOTIDE SEQUENCE [LARGE SCALE GENOMIC DNA]</scope>
    <source>
        <strain evidence="2">B7</strain>
    </source>
</reference>
<dbReference type="KEGG" id="meso:BSQ44_00050"/>